<dbReference type="SUPFAM" id="SSF161098">
    <property type="entry name" value="MetI-like"/>
    <property type="match status" value="1"/>
</dbReference>
<dbReference type="PANTHER" id="PTHR43386">
    <property type="entry name" value="OLIGOPEPTIDE TRANSPORT SYSTEM PERMEASE PROTEIN APPC"/>
    <property type="match status" value="1"/>
</dbReference>
<evidence type="ECO:0000256" key="5">
    <source>
        <dbReference type="ARBA" id="ARBA00022989"/>
    </source>
</evidence>
<dbReference type="Gene3D" id="1.10.3720.10">
    <property type="entry name" value="MetI-like"/>
    <property type="match status" value="1"/>
</dbReference>
<proteinExistence type="inferred from homology"/>
<dbReference type="InterPro" id="IPR000515">
    <property type="entry name" value="MetI-like"/>
</dbReference>
<dbReference type="Proteomes" id="UP001501414">
    <property type="component" value="Unassembled WGS sequence"/>
</dbReference>
<keyword evidence="6 7" id="KW-0472">Membrane</keyword>
<name>A0ABP4IVQ2_9PSEU</name>
<feature type="transmembrane region" description="Helical" evidence="7">
    <location>
        <begin position="210"/>
        <end position="229"/>
    </location>
</feature>
<comment type="similarity">
    <text evidence="7">Belongs to the binding-protein-dependent transport system permease family.</text>
</comment>
<feature type="domain" description="ABC transmembrane type-1" evidence="8">
    <location>
        <begin position="80"/>
        <end position="272"/>
    </location>
</feature>
<feature type="transmembrane region" description="Helical" evidence="7">
    <location>
        <begin position="131"/>
        <end position="157"/>
    </location>
</feature>
<feature type="transmembrane region" description="Helical" evidence="7">
    <location>
        <begin position="80"/>
        <end position="101"/>
    </location>
</feature>
<keyword evidence="3" id="KW-1003">Cell membrane</keyword>
<sequence>MVARLPGVGRIGSVPRAWWALWPLAALLGVIATARLVVPYDPERVVAPANLPPGAGHLFGTDSTGMDVFSRTVAAAQVNLTMALLVTVFATAGGLVVGIAVGTNEARAGAFGLLGRGVTRGIDLADSVPPLVVGVVIVGLFGATMTSLSAALALILLPNQARLTRAEVLRVRGEAFVDAALMAGLRPWRVTVRHVLPNSARPAIENSSNVFGVSIVVLASLGFLGIGLNPPTPEWGYMISTGVSDVMLGGWWTTLFPALALCLAVITAASLSGALTRLSRGPAAR</sequence>
<gene>
    <name evidence="9" type="ORF">GCM10009613_50640</name>
</gene>
<dbReference type="PROSITE" id="PS50928">
    <property type="entry name" value="ABC_TM1"/>
    <property type="match status" value="1"/>
</dbReference>
<evidence type="ECO:0000256" key="4">
    <source>
        <dbReference type="ARBA" id="ARBA00022692"/>
    </source>
</evidence>
<evidence type="ECO:0000313" key="10">
    <source>
        <dbReference type="Proteomes" id="UP001501414"/>
    </source>
</evidence>
<evidence type="ECO:0000256" key="1">
    <source>
        <dbReference type="ARBA" id="ARBA00004651"/>
    </source>
</evidence>
<dbReference type="EMBL" id="BAAAJK010000035">
    <property type="protein sequence ID" value="GAA1397666.1"/>
    <property type="molecule type" value="Genomic_DNA"/>
</dbReference>
<evidence type="ECO:0000259" key="8">
    <source>
        <dbReference type="PROSITE" id="PS50928"/>
    </source>
</evidence>
<evidence type="ECO:0000256" key="3">
    <source>
        <dbReference type="ARBA" id="ARBA00022475"/>
    </source>
</evidence>
<comment type="caution">
    <text evidence="9">The sequence shown here is derived from an EMBL/GenBank/DDBJ whole genome shotgun (WGS) entry which is preliminary data.</text>
</comment>
<dbReference type="PANTHER" id="PTHR43386:SF1">
    <property type="entry name" value="D,D-DIPEPTIDE TRANSPORT SYSTEM PERMEASE PROTEIN DDPC-RELATED"/>
    <property type="match status" value="1"/>
</dbReference>
<dbReference type="InterPro" id="IPR035906">
    <property type="entry name" value="MetI-like_sf"/>
</dbReference>
<keyword evidence="5 7" id="KW-1133">Transmembrane helix</keyword>
<evidence type="ECO:0000256" key="6">
    <source>
        <dbReference type="ARBA" id="ARBA00023136"/>
    </source>
</evidence>
<protein>
    <submittedName>
        <fullName evidence="9">ABC transporter permease</fullName>
    </submittedName>
</protein>
<feature type="transmembrane region" description="Helical" evidence="7">
    <location>
        <begin position="249"/>
        <end position="275"/>
    </location>
</feature>
<reference evidence="10" key="1">
    <citation type="journal article" date="2019" name="Int. J. Syst. Evol. Microbiol.">
        <title>The Global Catalogue of Microorganisms (GCM) 10K type strain sequencing project: providing services to taxonomists for standard genome sequencing and annotation.</title>
        <authorList>
            <consortium name="The Broad Institute Genomics Platform"/>
            <consortium name="The Broad Institute Genome Sequencing Center for Infectious Disease"/>
            <person name="Wu L."/>
            <person name="Ma J."/>
        </authorList>
    </citation>
    <scope>NUCLEOTIDE SEQUENCE [LARGE SCALE GENOMIC DNA]</scope>
    <source>
        <strain evidence="10">JCM 11896</strain>
    </source>
</reference>
<dbReference type="Pfam" id="PF00528">
    <property type="entry name" value="BPD_transp_1"/>
    <property type="match status" value="1"/>
</dbReference>
<keyword evidence="4 7" id="KW-0812">Transmembrane</keyword>
<evidence type="ECO:0000256" key="7">
    <source>
        <dbReference type="RuleBase" id="RU363032"/>
    </source>
</evidence>
<evidence type="ECO:0000313" key="9">
    <source>
        <dbReference type="EMBL" id="GAA1397666.1"/>
    </source>
</evidence>
<evidence type="ECO:0000256" key="2">
    <source>
        <dbReference type="ARBA" id="ARBA00022448"/>
    </source>
</evidence>
<dbReference type="InterPro" id="IPR050366">
    <property type="entry name" value="BP-dependent_transpt_permease"/>
</dbReference>
<keyword evidence="2 7" id="KW-0813">Transport</keyword>
<accession>A0ABP4IVQ2</accession>
<organism evidence="9 10">
    <name type="scientific">Pseudonocardia kongjuensis</name>
    <dbReference type="NCBI Taxonomy" id="102227"/>
    <lineage>
        <taxon>Bacteria</taxon>
        <taxon>Bacillati</taxon>
        <taxon>Actinomycetota</taxon>
        <taxon>Actinomycetes</taxon>
        <taxon>Pseudonocardiales</taxon>
        <taxon>Pseudonocardiaceae</taxon>
        <taxon>Pseudonocardia</taxon>
    </lineage>
</organism>
<dbReference type="CDD" id="cd06261">
    <property type="entry name" value="TM_PBP2"/>
    <property type="match status" value="1"/>
</dbReference>
<keyword evidence="10" id="KW-1185">Reference proteome</keyword>
<comment type="subcellular location">
    <subcellularLocation>
        <location evidence="1 7">Cell membrane</location>
        <topology evidence="1 7">Multi-pass membrane protein</topology>
    </subcellularLocation>
</comment>
<feature type="transmembrane region" description="Helical" evidence="7">
    <location>
        <begin position="20"/>
        <end position="38"/>
    </location>
</feature>